<feature type="domain" description="Guanylate cyclase" evidence="1">
    <location>
        <begin position="236"/>
        <end position="367"/>
    </location>
</feature>
<gene>
    <name evidence="3" type="ORF">DO021_07535</name>
    <name evidence="2" type="ORF">EYB58_02895</name>
</gene>
<dbReference type="Pfam" id="PF00211">
    <property type="entry name" value="Guanylate_cyc"/>
    <property type="match status" value="1"/>
</dbReference>
<dbReference type="Proteomes" id="UP000248798">
    <property type="component" value="Unassembled WGS sequence"/>
</dbReference>
<evidence type="ECO:0000259" key="1">
    <source>
        <dbReference type="PROSITE" id="PS50125"/>
    </source>
</evidence>
<dbReference type="SMART" id="SM00044">
    <property type="entry name" value="CYCc"/>
    <property type="match status" value="1"/>
</dbReference>
<evidence type="ECO:0000313" key="3">
    <source>
        <dbReference type="EMBL" id="RAM02677.1"/>
    </source>
</evidence>
<evidence type="ECO:0000313" key="5">
    <source>
        <dbReference type="Proteomes" id="UP000293902"/>
    </source>
</evidence>
<dbReference type="SUPFAM" id="SSF55073">
    <property type="entry name" value="Nucleotide cyclase"/>
    <property type="match status" value="1"/>
</dbReference>
<reference evidence="3 4" key="1">
    <citation type="submission" date="2018-06" db="EMBL/GenBank/DDBJ databases">
        <title>Complete Genome Sequence of Desulfobacter hydrogenophilus (DSM3380).</title>
        <authorList>
            <person name="Marietou A."/>
            <person name="Schreiber L."/>
            <person name="Marshall I."/>
            <person name="Jorgensen B."/>
        </authorList>
    </citation>
    <scope>NUCLEOTIDE SEQUENCE [LARGE SCALE GENOMIC DNA]</scope>
    <source>
        <strain evidence="3 4">DSM 3380</strain>
    </source>
</reference>
<dbReference type="AlphaFoldDB" id="A0A328FI36"/>
<evidence type="ECO:0000313" key="4">
    <source>
        <dbReference type="Proteomes" id="UP000248798"/>
    </source>
</evidence>
<organism evidence="3 4">
    <name type="scientific">Desulfobacter hydrogenophilus</name>
    <dbReference type="NCBI Taxonomy" id="2291"/>
    <lineage>
        <taxon>Bacteria</taxon>
        <taxon>Pseudomonadati</taxon>
        <taxon>Thermodesulfobacteriota</taxon>
        <taxon>Desulfobacteria</taxon>
        <taxon>Desulfobacterales</taxon>
        <taxon>Desulfobacteraceae</taxon>
        <taxon>Desulfobacter</taxon>
    </lineage>
</organism>
<name>A0A328FI36_9BACT</name>
<protein>
    <submittedName>
        <fullName evidence="3">Adenylate/guanylate cyclase domain-containing protein</fullName>
    </submittedName>
</protein>
<dbReference type="EMBL" id="CP036313">
    <property type="protein sequence ID" value="QBH11962.1"/>
    <property type="molecule type" value="Genomic_DNA"/>
</dbReference>
<dbReference type="GO" id="GO:0009190">
    <property type="term" value="P:cyclic nucleotide biosynthetic process"/>
    <property type="evidence" value="ECO:0007669"/>
    <property type="project" value="InterPro"/>
</dbReference>
<dbReference type="RefSeq" id="WP_111955288.1">
    <property type="nucleotide sequence ID" value="NZ_CP036313.1"/>
</dbReference>
<dbReference type="InterPro" id="IPR050697">
    <property type="entry name" value="Adenylyl/Guanylyl_Cyclase_3/4"/>
</dbReference>
<dbReference type="GO" id="GO:0035556">
    <property type="term" value="P:intracellular signal transduction"/>
    <property type="evidence" value="ECO:0007669"/>
    <property type="project" value="InterPro"/>
</dbReference>
<reference evidence="2 5" key="2">
    <citation type="submission" date="2019-02" db="EMBL/GenBank/DDBJ databases">
        <title>Complete genome sequence of Desulfobacter hydrogenophilus AcRS1.</title>
        <authorList>
            <person name="Marietou A."/>
            <person name="Lund M.B."/>
            <person name="Marshall I.P.G."/>
            <person name="Schreiber L."/>
            <person name="Jorgensen B."/>
        </authorList>
    </citation>
    <scope>NUCLEOTIDE SEQUENCE [LARGE SCALE GENOMIC DNA]</scope>
    <source>
        <strain evidence="2 5">AcRS1</strain>
    </source>
</reference>
<dbReference type="EMBL" id="QLNI01000012">
    <property type="protein sequence ID" value="RAM02677.1"/>
    <property type="molecule type" value="Genomic_DNA"/>
</dbReference>
<dbReference type="PANTHER" id="PTHR43081:SF1">
    <property type="entry name" value="ADENYLATE CYCLASE, TERMINAL-DIFFERENTIATION SPECIFIC"/>
    <property type="match status" value="1"/>
</dbReference>
<dbReference type="InterPro" id="IPR029787">
    <property type="entry name" value="Nucleotide_cyclase"/>
</dbReference>
<keyword evidence="5" id="KW-1185">Reference proteome</keyword>
<dbReference type="CDD" id="cd07302">
    <property type="entry name" value="CHD"/>
    <property type="match status" value="1"/>
</dbReference>
<dbReference type="InterPro" id="IPR001054">
    <property type="entry name" value="A/G_cyclase"/>
</dbReference>
<evidence type="ECO:0000313" key="2">
    <source>
        <dbReference type="EMBL" id="QBH11962.1"/>
    </source>
</evidence>
<dbReference type="Proteomes" id="UP000293902">
    <property type="component" value="Chromosome"/>
</dbReference>
<proteinExistence type="predicted"/>
<dbReference type="Gene3D" id="3.30.70.1230">
    <property type="entry name" value="Nucleotide cyclase"/>
    <property type="match status" value="1"/>
</dbReference>
<dbReference type="PANTHER" id="PTHR43081">
    <property type="entry name" value="ADENYLATE CYCLASE, TERMINAL-DIFFERENTIATION SPECIFIC-RELATED"/>
    <property type="match status" value="1"/>
</dbReference>
<dbReference type="OrthoDB" id="9806735at2"/>
<sequence>MNKDKRAQEQFEEFKKNFLSIQKKYDEKINELSIIKEMNNTMQQIDFIDQDLIWIRHLECLKKYKGLAAAALYFAPDNEIKKDHFFHTKIGETFNLTAIKHLPFFKSLLGEKTNVLIASLKDVEKELSKQDTAYTHLFSDEDYAFYGQSIRSKGKVIAILMLFGRDNSMFESSHFLFYNVVCDHLHNSMVFLRLYYGKLNEEKQMIQLSRFFSKNVIGEIFKKGKLRLGGEKKLAAVIFVDLNGFTSFSENMEPEEVVILLNHFFSRMIPLIFKNKGTLDKLLGDGILAVFGTPLEDPDSCLNAVRTALEMFSVLHDLNREIKKTFRQLQMSVGINYGELVAGFMGSEAHLNYTVVGDTVNMAQRIESLAGSNQILVSSAVWKQIKPHVDSLENLKGVTRLDHVKLKGKEKRVCLFQLEPQYS</sequence>
<accession>A0A328FI36</accession>
<dbReference type="PROSITE" id="PS50125">
    <property type="entry name" value="GUANYLATE_CYCLASE_2"/>
    <property type="match status" value="1"/>
</dbReference>
<dbReference type="GO" id="GO:0004016">
    <property type="term" value="F:adenylate cyclase activity"/>
    <property type="evidence" value="ECO:0007669"/>
    <property type="project" value="UniProtKB-ARBA"/>
</dbReference>